<evidence type="ECO:0000256" key="2">
    <source>
        <dbReference type="ARBA" id="ARBA00022692"/>
    </source>
</evidence>
<organism evidence="10 11">
    <name type="scientific">Rhipicephalus sanguineus</name>
    <name type="common">Brown dog tick</name>
    <name type="synonym">Ixodes sanguineus</name>
    <dbReference type="NCBI Taxonomy" id="34632"/>
    <lineage>
        <taxon>Eukaryota</taxon>
        <taxon>Metazoa</taxon>
        <taxon>Ecdysozoa</taxon>
        <taxon>Arthropoda</taxon>
        <taxon>Chelicerata</taxon>
        <taxon>Arachnida</taxon>
        <taxon>Acari</taxon>
        <taxon>Parasitiformes</taxon>
        <taxon>Ixodida</taxon>
        <taxon>Ixodoidea</taxon>
        <taxon>Ixodidae</taxon>
        <taxon>Rhipicephalinae</taxon>
        <taxon>Rhipicephalus</taxon>
        <taxon>Rhipicephalus</taxon>
    </lineage>
</organism>
<dbReference type="VEuPathDB" id="VectorBase:RSAN_030609"/>
<evidence type="ECO:0000313" key="10">
    <source>
        <dbReference type="EMBL" id="KAH7957174.1"/>
    </source>
</evidence>
<accession>A0A9D4PWN5</accession>
<dbReference type="PANTHER" id="PTHR19229">
    <property type="entry name" value="ATP-BINDING CASSETTE TRANSPORTER SUBFAMILY A ABCA"/>
    <property type="match status" value="1"/>
</dbReference>
<keyword evidence="4" id="KW-0067">ATP-binding</keyword>
<name>A0A9D4PWN5_RHISA</name>
<dbReference type="Pfam" id="PF12698">
    <property type="entry name" value="ABC2_membrane_3"/>
    <property type="match status" value="1"/>
</dbReference>
<reference evidence="10" key="1">
    <citation type="journal article" date="2020" name="Cell">
        <title>Large-Scale Comparative Analyses of Tick Genomes Elucidate Their Genetic Diversity and Vector Capacities.</title>
        <authorList>
            <consortium name="Tick Genome and Microbiome Consortium (TIGMIC)"/>
            <person name="Jia N."/>
            <person name="Wang J."/>
            <person name="Shi W."/>
            <person name="Du L."/>
            <person name="Sun Y."/>
            <person name="Zhan W."/>
            <person name="Jiang J.F."/>
            <person name="Wang Q."/>
            <person name="Zhang B."/>
            <person name="Ji P."/>
            <person name="Bell-Sakyi L."/>
            <person name="Cui X.M."/>
            <person name="Yuan T.T."/>
            <person name="Jiang B.G."/>
            <person name="Yang W.F."/>
            <person name="Lam T.T."/>
            <person name="Chang Q.C."/>
            <person name="Ding S.J."/>
            <person name="Wang X.J."/>
            <person name="Zhu J.G."/>
            <person name="Ruan X.D."/>
            <person name="Zhao L."/>
            <person name="Wei J.T."/>
            <person name="Ye R.Z."/>
            <person name="Que T.C."/>
            <person name="Du C.H."/>
            <person name="Zhou Y.H."/>
            <person name="Cheng J.X."/>
            <person name="Dai P.F."/>
            <person name="Guo W.B."/>
            <person name="Han X.H."/>
            <person name="Huang E.J."/>
            <person name="Li L.F."/>
            <person name="Wei W."/>
            <person name="Gao Y.C."/>
            <person name="Liu J.Z."/>
            <person name="Shao H.Z."/>
            <person name="Wang X."/>
            <person name="Wang C.C."/>
            <person name="Yang T.C."/>
            <person name="Huo Q.B."/>
            <person name="Li W."/>
            <person name="Chen H.Y."/>
            <person name="Chen S.E."/>
            <person name="Zhou L.G."/>
            <person name="Ni X.B."/>
            <person name="Tian J.H."/>
            <person name="Sheng Y."/>
            <person name="Liu T."/>
            <person name="Pan Y.S."/>
            <person name="Xia L.Y."/>
            <person name="Li J."/>
            <person name="Zhao F."/>
            <person name="Cao W.C."/>
        </authorList>
    </citation>
    <scope>NUCLEOTIDE SEQUENCE</scope>
    <source>
        <strain evidence="10">Rsan-2018</strain>
    </source>
</reference>
<dbReference type="GO" id="GO:0016020">
    <property type="term" value="C:membrane"/>
    <property type="evidence" value="ECO:0007669"/>
    <property type="project" value="UniProtKB-SubCell"/>
</dbReference>
<comment type="caution">
    <text evidence="10">The sequence shown here is derived from an EMBL/GenBank/DDBJ whole genome shotgun (WGS) entry which is preliminary data.</text>
</comment>
<dbReference type="GO" id="GO:0016887">
    <property type="term" value="F:ATP hydrolysis activity"/>
    <property type="evidence" value="ECO:0007669"/>
    <property type="project" value="InterPro"/>
</dbReference>
<feature type="compositionally biased region" description="Low complexity" evidence="7">
    <location>
        <begin position="1586"/>
        <end position="1599"/>
    </location>
</feature>
<dbReference type="Proteomes" id="UP000821837">
    <property type="component" value="Unassembled WGS sequence"/>
</dbReference>
<feature type="transmembrane region" description="Helical" evidence="8">
    <location>
        <begin position="27"/>
        <end position="44"/>
    </location>
</feature>
<evidence type="ECO:0000256" key="4">
    <source>
        <dbReference type="ARBA" id="ARBA00022840"/>
    </source>
</evidence>
<feature type="transmembrane region" description="Helical" evidence="8">
    <location>
        <begin position="1018"/>
        <end position="1041"/>
    </location>
</feature>
<feature type="transmembrane region" description="Helical" evidence="8">
    <location>
        <begin position="991"/>
        <end position="1011"/>
    </location>
</feature>
<feature type="transmembrane region" description="Helical" evidence="8">
    <location>
        <begin position="318"/>
        <end position="340"/>
    </location>
</feature>
<dbReference type="SMART" id="SM00382">
    <property type="entry name" value="AAA"/>
    <property type="match status" value="2"/>
</dbReference>
<reference evidence="10" key="2">
    <citation type="submission" date="2021-09" db="EMBL/GenBank/DDBJ databases">
        <authorList>
            <person name="Jia N."/>
            <person name="Wang J."/>
            <person name="Shi W."/>
            <person name="Du L."/>
            <person name="Sun Y."/>
            <person name="Zhan W."/>
            <person name="Jiang J."/>
            <person name="Wang Q."/>
            <person name="Zhang B."/>
            <person name="Ji P."/>
            <person name="Sakyi L.B."/>
            <person name="Cui X."/>
            <person name="Yuan T."/>
            <person name="Jiang B."/>
            <person name="Yang W."/>
            <person name="Lam T.T.-Y."/>
            <person name="Chang Q."/>
            <person name="Ding S."/>
            <person name="Wang X."/>
            <person name="Zhu J."/>
            <person name="Ruan X."/>
            <person name="Zhao L."/>
            <person name="Wei J."/>
            <person name="Que T."/>
            <person name="Du C."/>
            <person name="Cheng J."/>
            <person name="Dai P."/>
            <person name="Han X."/>
            <person name="Huang E."/>
            <person name="Gao Y."/>
            <person name="Liu J."/>
            <person name="Shao H."/>
            <person name="Ye R."/>
            <person name="Li L."/>
            <person name="Wei W."/>
            <person name="Wang X."/>
            <person name="Wang C."/>
            <person name="Huo Q."/>
            <person name="Li W."/>
            <person name="Guo W."/>
            <person name="Chen H."/>
            <person name="Chen S."/>
            <person name="Zhou L."/>
            <person name="Zhou L."/>
            <person name="Ni X."/>
            <person name="Tian J."/>
            <person name="Zhou Y."/>
            <person name="Sheng Y."/>
            <person name="Liu T."/>
            <person name="Pan Y."/>
            <person name="Xia L."/>
            <person name="Li J."/>
            <person name="Zhao F."/>
            <person name="Cao W."/>
        </authorList>
    </citation>
    <scope>NUCLEOTIDE SEQUENCE</scope>
    <source>
        <strain evidence="10">Rsan-2018</strain>
        <tissue evidence="10">Larvae</tissue>
    </source>
</reference>
<feature type="transmembrane region" description="Helical" evidence="8">
    <location>
        <begin position="273"/>
        <end position="298"/>
    </location>
</feature>
<dbReference type="Gene3D" id="3.40.50.300">
    <property type="entry name" value="P-loop containing nucleotide triphosphate hydrolases"/>
    <property type="match status" value="2"/>
</dbReference>
<feature type="transmembrane region" description="Helical" evidence="8">
    <location>
        <begin position="1047"/>
        <end position="1064"/>
    </location>
</feature>
<dbReference type="PROSITE" id="PS50893">
    <property type="entry name" value="ABC_TRANSPORTER_2"/>
    <property type="match status" value="2"/>
</dbReference>
<dbReference type="InterPro" id="IPR003439">
    <property type="entry name" value="ABC_transporter-like_ATP-bd"/>
</dbReference>
<keyword evidence="2 8" id="KW-0812">Transmembrane</keyword>
<feature type="region of interest" description="Disordered" evidence="7">
    <location>
        <begin position="1559"/>
        <end position="1599"/>
    </location>
</feature>
<dbReference type="InterPro" id="IPR003593">
    <property type="entry name" value="AAA+_ATPase"/>
</dbReference>
<dbReference type="VEuPathDB" id="VectorBase:RSAN_033326"/>
<evidence type="ECO:0000313" key="11">
    <source>
        <dbReference type="Proteomes" id="UP000821837"/>
    </source>
</evidence>
<evidence type="ECO:0000256" key="3">
    <source>
        <dbReference type="ARBA" id="ARBA00022741"/>
    </source>
</evidence>
<dbReference type="GO" id="GO:0005524">
    <property type="term" value="F:ATP binding"/>
    <property type="evidence" value="ECO:0007669"/>
    <property type="project" value="UniProtKB-KW"/>
</dbReference>
<dbReference type="InterPro" id="IPR026082">
    <property type="entry name" value="ABCA"/>
</dbReference>
<dbReference type="EMBL" id="JABSTV010001250">
    <property type="protein sequence ID" value="KAH7957174.1"/>
    <property type="molecule type" value="Genomic_DNA"/>
</dbReference>
<evidence type="ECO:0000256" key="8">
    <source>
        <dbReference type="SAM" id="Phobius"/>
    </source>
</evidence>
<feature type="compositionally biased region" description="Polar residues" evidence="7">
    <location>
        <begin position="1562"/>
        <end position="1573"/>
    </location>
</feature>
<sequence>MQMLQALAVVLWKNLWVQPFRHHYISTAAEMVIVVLCFGVLWNRERPAPGTLRRSTDALVYNEEPALDEAFVHKQHVVVYGPPFPYANEIMSAFQPTSSKQQTISAKSAPKPQKKMRYVAEKAAEVALTCADVRRQFHGENQSVICISFEEETLGTLLLNYTVYLTTHYKGDYSPGLKFPWTFRKPPEDIDVYDQMQKIMAVVETRHIELQTNSEFSYDEIHNQRVHVDEDVADSSGIEGLRSNMENKSKKHWPPEDGEDLQMIMGLSSLQSTLGHVITGVVLTLLQSLVPVFCMTVLPSRGPATDHAYLQGANVTLLLFVFLMFSVMLSFQALLVATIFINTSMAIMFGVFYWVILTLAGPLMIIDGPAPSLARYVFTSELTKYYSSYTPCLGTYWMLKMIGIAVDFDGTADWDIFWTFAFGLDSITIGYVVTTMAESFVLMLFLIWYLSVVLPWNSKTPRPFYFLFQISYWIPTEQNVSSVRSKYKRPRTHHEEPPDTALVVASVRAVTMNFGNLIALDSVDFKILDKQITVILGHNAAGKTTILKTLAGIVSPTKGFAQVCGYDVATHPSMARKNISFCQQDDVFFTDLTVSEHLIYFGLLKGVPYSLIKQRAEEVLDDLYLTDCQYALPSHLSGGVIKRLSVAIAVVSRPKVILMDEPTAGIDPENRGDVWDLLLDLRQTINLSELSEKEMGAWLNKEDDVTTASSLVTVQPNLMRTMLALLSKRALCLSRSCVALALAWVAPFTIFWVMLIFEKSALHGVAPLLTDRILVPITLDSVDNEETNALEHALTPYARLVQAFVQFGRDQAIPAAAYRALAEQQGATATTFVDAPERLLFLASQNFIAYSQKLVVGAVFDENGTVEAWFNPYLRGGKAIAMSMVHTALLRNLTEGGKVTPGLEPAALISSSETVVEGTLASFERVVSAMSSTSAITMAARALFLPLVAGVLVAAFSLFPTAERASRAKDIQMMTGMSGCTYWTSNYLFDLQTYITVWALMGVLHSFYYAVTMETSAALLLAVLAFSIVGLASAYTVSLFAKTQPGAFSFIALTFTIIGTALTWNQMILTAERRYHGEDLVKQGGYEYAMALVPAFAFPRALTKTLELDRENQDCLNRRHTLIAGHSLLWHLCSRDPTYRLLGAGIYYCCQMELTNSTDWEPLSPFGFHSSGILAELIIMVTEGVILFVLLDRLDSGQFLWMPGPPAPAGQGAEATAADDEVRQERKLVDAEVAKRKFADVAMAARGLGKKYGTTEVVRSVSLALRNSECFGLLGLNGSGKTTTLEMLAALLPPTSGDAYRSDLCMSEDPRKWQSRVGYCPQSGGLLEQLTGSEFLRLIANLRGVPHENVDRIVRSLLRVVGVADDEAEQPCGSYSNGAKRKLSVAAAIVGLPRIVLLDEPAARVDILARRTIFQALQAIIRKGYSSIILSSNCMDVCEANCNRVAILVSGQLQCLGSVDQLLLRFGHGFTLQVKCVAKDAGNATALEQAVVALFPGIILTDVHPGLFQFSMKEMMQWSVLFARVNQLQRQFQLEYVNVSSTGLEEVFVGFVRDTRRPALSPTVTSPRGTSSPAAPAAAVITPGSPAGAAKGTALAPAK</sequence>
<evidence type="ECO:0000256" key="6">
    <source>
        <dbReference type="ARBA" id="ARBA00023136"/>
    </source>
</evidence>
<dbReference type="PANTHER" id="PTHR19229:SF250">
    <property type="entry name" value="ABC TRANSPORTER DOMAIN-CONTAINING PROTEIN-RELATED"/>
    <property type="match status" value="1"/>
</dbReference>
<evidence type="ECO:0000259" key="9">
    <source>
        <dbReference type="PROSITE" id="PS50893"/>
    </source>
</evidence>
<feature type="transmembrane region" description="Helical" evidence="8">
    <location>
        <begin position="347"/>
        <end position="366"/>
    </location>
</feature>
<keyword evidence="6 8" id="KW-0472">Membrane</keyword>
<evidence type="ECO:0000256" key="7">
    <source>
        <dbReference type="SAM" id="MobiDB-lite"/>
    </source>
</evidence>
<keyword evidence="11" id="KW-1185">Reference proteome</keyword>
<evidence type="ECO:0000256" key="5">
    <source>
        <dbReference type="ARBA" id="ARBA00022989"/>
    </source>
</evidence>
<dbReference type="InterPro" id="IPR027417">
    <property type="entry name" value="P-loop_NTPase"/>
</dbReference>
<protein>
    <recommendedName>
        <fullName evidence="9">ABC transporter domain-containing protein</fullName>
    </recommendedName>
</protein>
<keyword evidence="3" id="KW-0547">Nucleotide-binding</keyword>
<dbReference type="Pfam" id="PF00005">
    <property type="entry name" value="ABC_tran"/>
    <property type="match status" value="2"/>
</dbReference>
<comment type="subcellular location">
    <subcellularLocation>
        <location evidence="1">Membrane</location>
        <topology evidence="1">Multi-pass membrane protein</topology>
    </subcellularLocation>
</comment>
<feature type="transmembrane region" description="Helical" evidence="8">
    <location>
        <begin position="938"/>
        <end position="959"/>
    </location>
</feature>
<dbReference type="GO" id="GO:0005319">
    <property type="term" value="F:lipid transporter activity"/>
    <property type="evidence" value="ECO:0007669"/>
    <property type="project" value="TreeGrafter"/>
</dbReference>
<feature type="domain" description="ABC transporter" evidence="9">
    <location>
        <begin position="502"/>
        <end position="735"/>
    </location>
</feature>
<keyword evidence="5 8" id="KW-1133">Transmembrane helix</keyword>
<gene>
    <name evidence="10" type="ORF">HPB52_015785</name>
</gene>
<dbReference type="SUPFAM" id="SSF52540">
    <property type="entry name" value="P-loop containing nucleoside triphosphate hydrolases"/>
    <property type="match status" value="2"/>
</dbReference>
<dbReference type="CDD" id="cd03263">
    <property type="entry name" value="ABC_subfamily_A"/>
    <property type="match status" value="1"/>
</dbReference>
<feature type="transmembrane region" description="Helical" evidence="8">
    <location>
        <begin position="738"/>
        <end position="757"/>
    </location>
</feature>
<dbReference type="GO" id="GO:0140359">
    <property type="term" value="F:ABC-type transporter activity"/>
    <property type="evidence" value="ECO:0007669"/>
    <property type="project" value="InterPro"/>
</dbReference>
<dbReference type="InterPro" id="IPR013525">
    <property type="entry name" value="ABC2_TM"/>
</dbReference>
<feature type="domain" description="ABC transporter" evidence="9">
    <location>
        <begin position="1236"/>
        <end position="1475"/>
    </location>
</feature>
<evidence type="ECO:0000256" key="1">
    <source>
        <dbReference type="ARBA" id="ARBA00004141"/>
    </source>
</evidence>
<proteinExistence type="predicted"/>